<dbReference type="PANTHER" id="PTHR24198">
    <property type="entry name" value="ANKYRIN REPEAT AND PROTEIN KINASE DOMAIN-CONTAINING PROTEIN"/>
    <property type="match status" value="1"/>
</dbReference>
<dbReference type="EMBL" id="JADGJH010002150">
    <property type="protein sequence ID" value="KAJ3102690.1"/>
    <property type="molecule type" value="Genomic_DNA"/>
</dbReference>
<dbReference type="InterPro" id="IPR002110">
    <property type="entry name" value="Ankyrin_rpt"/>
</dbReference>
<keyword evidence="4" id="KW-1185">Reference proteome</keyword>
<protein>
    <submittedName>
        <fullName evidence="3">Uncharacterized protein</fullName>
    </submittedName>
</protein>
<gene>
    <name evidence="3" type="ORF">HK100_004327</name>
</gene>
<evidence type="ECO:0000313" key="3">
    <source>
        <dbReference type="EMBL" id="KAJ3102690.1"/>
    </source>
</evidence>
<dbReference type="Gene3D" id="1.25.40.20">
    <property type="entry name" value="Ankyrin repeat-containing domain"/>
    <property type="match status" value="3"/>
</dbReference>
<keyword evidence="2" id="KW-0040">ANK repeat</keyword>
<keyword evidence="1" id="KW-0677">Repeat</keyword>
<evidence type="ECO:0000313" key="4">
    <source>
        <dbReference type="Proteomes" id="UP001211907"/>
    </source>
</evidence>
<dbReference type="Proteomes" id="UP001211907">
    <property type="component" value="Unassembled WGS sequence"/>
</dbReference>
<accession>A0AAD5ST81</accession>
<dbReference type="SUPFAM" id="SSF48403">
    <property type="entry name" value="Ankyrin repeat"/>
    <property type="match status" value="1"/>
</dbReference>
<organism evidence="3 4">
    <name type="scientific">Physocladia obscura</name>
    <dbReference type="NCBI Taxonomy" id="109957"/>
    <lineage>
        <taxon>Eukaryota</taxon>
        <taxon>Fungi</taxon>
        <taxon>Fungi incertae sedis</taxon>
        <taxon>Chytridiomycota</taxon>
        <taxon>Chytridiomycota incertae sedis</taxon>
        <taxon>Chytridiomycetes</taxon>
        <taxon>Chytridiales</taxon>
        <taxon>Chytriomycetaceae</taxon>
        <taxon>Physocladia</taxon>
    </lineage>
</organism>
<dbReference type="InterPro" id="IPR036770">
    <property type="entry name" value="Ankyrin_rpt-contain_sf"/>
</dbReference>
<dbReference type="AlphaFoldDB" id="A0AAD5ST81"/>
<dbReference type="Pfam" id="PF12796">
    <property type="entry name" value="Ank_2"/>
    <property type="match status" value="2"/>
</dbReference>
<proteinExistence type="predicted"/>
<reference evidence="3" key="1">
    <citation type="submission" date="2020-05" db="EMBL/GenBank/DDBJ databases">
        <title>Phylogenomic resolution of chytrid fungi.</title>
        <authorList>
            <person name="Stajich J.E."/>
            <person name="Amses K."/>
            <person name="Simmons R."/>
            <person name="Seto K."/>
            <person name="Myers J."/>
            <person name="Bonds A."/>
            <person name="Quandt C.A."/>
            <person name="Barry K."/>
            <person name="Liu P."/>
            <person name="Grigoriev I."/>
            <person name="Longcore J.E."/>
            <person name="James T.Y."/>
        </authorList>
    </citation>
    <scope>NUCLEOTIDE SEQUENCE</scope>
    <source>
        <strain evidence="3">JEL0513</strain>
    </source>
</reference>
<dbReference type="SMART" id="SM00248">
    <property type="entry name" value="ANK"/>
    <property type="match status" value="8"/>
</dbReference>
<evidence type="ECO:0000256" key="2">
    <source>
        <dbReference type="ARBA" id="ARBA00023043"/>
    </source>
</evidence>
<dbReference type="PANTHER" id="PTHR24198:SF165">
    <property type="entry name" value="ANKYRIN REPEAT-CONTAINING PROTEIN-RELATED"/>
    <property type="match status" value="1"/>
</dbReference>
<name>A0AAD5ST81_9FUNG</name>
<evidence type="ECO:0000256" key="1">
    <source>
        <dbReference type="ARBA" id="ARBA00022737"/>
    </source>
</evidence>
<sequence length="502" mass="55056">MSIVGLPTELKQEIVLYLPVDHKLTNVAQTCHSIRDVMCTIMFASTHLLRAIRQKNSLFEWQIITKLPFAYASAALVHYNDSPENLIGIQTPPNFLAKLTAALLHLGHTTYWSNHTTSLLSILAAAHASSAALDLLSVCGNHDNILSNLLLHGIPVSHLAKVAPPKYSQFSNIYFTYSLARNVFNNSDPAAALRFASFLVASNLSASHFHDLFKMASRYGQTNVVRIFLTDKRCNPAEDYDFAIREASARGHTEIVKLLLADSRVNPTVNDNTAIKYASGNGQVGVVKLLLTDPRVNPAANDNEAFKKASYMGHSEVVKLLLADNRVNPAASNNYAIRCASSLGCEKVVKYLLSDARINPVVNNNEAFRFASSNGHAAVVNLLLTDGRVNPAVKYDEPIISASLKGHVEVVKLLLADSRVDPAVEDNCAIQFAASVCHTEVVKILLIDSRVDPTANNNFVFEQASFHGDTEIVKLLPADSRLGIGVKIKYVLSKISLFKWWK</sequence>
<comment type="caution">
    <text evidence="3">The sequence shown here is derived from an EMBL/GenBank/DDBJ whole genome shotgun (WGS) entry which is preliminary data.</text>
</comment>